<evidence type="ECO:0000256" key="1">
    <source>
        <dbReference type="SAM" id="SignalP"/>
    </source>
</evidence>
<gene>
    <name evidence="2" type="ORF">VKT23_020456</name>
</gene>
<dbReference type="Proteomes" id="UP001498398">
    <property type="component" value="Unassembled WGS sequence"/>
</dbReference>
<feature type="chain" id="PRO_5046223229" evidence="1">
    <location>
        <begin position="21"/>
        <end position="175"/>
    </location>
</feature>
<evidence type="ECO:0000313" key="2">
    <source>
        <dbReference type="EMBL" id="KAK7433992.1"/>
    </source>
</evidence>
<protein>
    <submittedName>
        <fullName evidence="2">Uncharacterized protein</fullName>
    </submittedName>
</protein>
<keyword evidence="1" id="KW-0732">Signal</keyword>
<sequence>MNLQARLALTALVLSTQAWCQSVVIVPKQFLTLPLGQVRPSGWLFDQLMVQTNGLAGHEHEFYHYVSQTDWLGGDSFYSSLEEAGSYWFNAMVPNGVLANSSVLNEKTAEFLDYVISHQDSTGWLGPERLEPANHDIYGEGGSLGFNVEVDLPTKLAIDTHSCLAQSKWLKLTPS</sequence>
<proteinExistence type="predicted"/>
<reference evidence="2 3" key="1">
    <citation type="submission" date="2024-01" db="EMBL/GenBank/DDBJ databases">
        <title>A draft genome for the cacao thread blight pathogen Marasmiellus scandens.</title>
        <authorList>
            <person name="Baruah I.K."/>
            <person name="Leung J."/>
            <person name="Bukari Y."/>
            <person name="Amoako-Attah I."/>
            <person name="Meinhardt L.W."/>
            <person name="Bailey B.A."/>
            <person name="Cohen S.P."/>
        </authorList>
    </citation>
    <scope>NUCLEOTIDE SEQUENCE [LARGE SCALE GENOMIC DNA]</scope>
    <source>
        <strain evidence="2 3">GH-19</strain>
    </source>
</reference>
<organism evidence="2 3">
    <name type="scientific">Marasmiellus scandens</name>
    <dbReference type="NCBI Taxonomy" id="2682957"/>
    <lineage>
        <taxon>Eukaryota</taxon>
        <taxon>Fungi</taxon>
        <taxon>Dikarya</taxon>
        <taxon>Basidiomycota</taxon>
        <taxon>Agaricomycotina</taxon>
        <taxon>Agaricomycetes</taxon>
        <taxon>Agaricomycetidae</taxon>
        <taxon>Agaricales</taxon>
        <taxon>Marasmiineae</taxon>
        <taxon>Omphalotaceae</taxon>
        <taxon>Marasmiellus</taxon>
    </lineage>
</organism>
<dbReference type="EMBL" id="JBANRG010000134">
    <property type="protein sequence ID" value="KAK7433992.1"/>
    <property type="molecule type" value="Genomic_DNA"/>
</dbReference>
<name>A0ABR1IN07_9AGAR</name>
<comment type="caution">
    <text evidence="2">The sequence shown here is derived from an EMBL/GenBank/DDBJ whole genome shotgun (WGS) entry which is preliminary data.</text>
</comment>
<evidence type="ECO:0000313" key="3">
    <source>
        <dbReference type="Proteomes" id="UP001498398"/>
    </source>
</evidence>
<accession>A0ABR1IN07</accession>
<keyword evidence="3" id="KW-1185">Reference proteome</keyword>
<feature type="signal peptide" evidence="1">
    <location>
        <begin position="1"/>
        <end position="20"/>
    </location>
</feature>